<organism evidence="1 2">
    <name type="scientific">Rhabditophanes sp. KR3021</name>
    <dbReference type="NCBI Taxonomy" id="114890"/>
    <lineage>
        <taxon>Eukaryota</taxon>
        <taxon>Metazoa</taxon>
        <taxon>Ecdysozoa</taxon>
        <taxon>Nematoda</taxon>
        <taxon>Chromadorea</taxon>
        <taxon>Rhabditida</taxon>
        <taxon>Tylenchina</taxon>
        <taxon>Panagrolaimomorpha</taxon>
        <taxon>Strongyloidoidea</taxon>
        <taxon>Alloionematidae</taxon>
        <taxon>Rhabditophanes</taxon>
    </lineage>
</organism>
<dbReference type="WBParaSite" id="RSKR_0000048700.1">
    <property type="protein sequence ID" value="RSKR_0000048700.1"/>
    <property type="gene ID" value="RSKR_0000048700"/>
</dbReference>
<reference evidence="2" key="1">
    <citation type="submission" date="2016-11" db="UniProtKB">
        <authorList>
            <consortium name="WormBaseParasite"/>
        </authorList>
    </citation>
    <scope>IDENTIFICATION</scope>
    <source>
        <strain evidence="2">KR3021</strain>
    </source>
</reference>
<sequence length="330" mass="37314">MRVAVIGEGVIGCSSALAIKRRFPSAEIVVYSDLPFQESCSFGPAGLFRVDKLCYRDFAKATFDHFAVLHKSVGPASGVKLLSGYIQSEDKEKLEAQEEIYGDIVYNFKWLNEREKMGLLVNPKNECIHFTSYASEGNIYVPYLKNELLKVGVAFRRQRIEDIDDLGRHVDVIVNCAGLNGGIVAGDGDIVTPIRGVAIEVETPWHKHFFYENFCNFTIPKANSVVLGSVKQIGRTDTIVTDEDRKEIWENYLRIQPTFKDAKVLREWCHLRPERKEIRLECIEKKLADGKKYLLVHNYGHGANGFTLHMGCALKVIDLIEKNTHCSSKL</sequence>
<evidence type="ECO:0000313" key="2">
    <source>
        <dbReference type="WBParaSite" id="RSKR_0000048700.1"/>
    </source>
</evidence>
<evidence type="ECO:0000313" key="1">
    <source>
        <dbReference type="Proteomes" id="UP000095286"/>
    </source>
</evidence>
<dbReference type="Proteomes" id="UP000095286">
    <property type="component" value="Unplaced"/>
</dbReference>
<accession>A0AC35TH83</accession>
<name>A0AC35TH83_9BILA</name>
<proteinExistence type="predicted"/>
<protein>
    <submittedName>
        <fullName evidence="2">DAO domain-containing protein</fullName>
    </submittedName>
</protein>